<dbReference type="InterPro" id="IPR039537">
    <property type="entry name" value="Retrotran_Ty1/copia-like"/>
</dbReference>
<accession>A0A371HHG5</accession>
<dbReference type="Proteomes" id="UP000257109">
    <property type="component" value="Unassembled WGS sequence"/>
</dbReference>
<organism evidence="4 5">
    <name type="scientific">Mucuna pruriens</name>
    <name type="common">Velvet bean</name>
    <name type="synonym">Dolichos pruriens</name>
    <dbReference type="NCBI Taxonomy" id="157652"/>
    <lineage>
        <taxon>Eukaryota</taxon>
        <taxon>Viridiplantae</taxon>
        <taxon>Streptophyta</taxon>
        <taxon>Embryophyta</taxon>
        <taxon>Tracheophyta</taxon>
        <taxon>Spermatophyta</taxon>
        <taxon>Magnoliopsida</taxon>
        <taxon>eudicotyledons</taxon>
        <taxon>Gunneridae</taxon>
        <taxon>Pentapetalae</taxon>
        <taxon>rosids</taxon>
        <taxon>fabids</taxon>
        <taxon>Fabales</taxon>
        <taxon>Fabaceae</taxon>
        <taxon>Papilionoideae</taxon>
        <taxon>50 kb inversion clade</taxon>
        <taxon>NPAAA clade</taxon>
        <taxon>indigoferoid/millettioid clade</taxon>
        <taxon>Phaseoleae</taxon>
        <taxon>Mucuna</taxon>
    </lineage>
</organism>
<dbReference type="InterPro" id="IPR012337">
    <property type="entry name" value="RNaseH-like_sf"/>
</dbReference>
<dbReference type="InterPro" id="IPR057670">
    <property type="entry name" value="SH3_retrovirus"/>
</dbReference>
<keyword evidence="1" id="KW-0479">Metal-binding</keyword>
<evidence type="ECO:0000259" key="3">
    <source>
        <dbReference type="PROSITE" id="PS50994"/>
    </source>
</evidence>
<dbReference type="PANTHER" id="PTHR42648:SF22">
    <property type="entry name" value="REVERSE TRANSCRIPTASE TY1_COPIA-TYPE DOMAIN-CONTAINING PROTEIN"/>
    <property type="match status" value="1"/>
</dbReference>
<dbReference type="SUPFAM" id="SSF53098">
    <property type="entry name" value="Ribonuclease H-like"/>
    <property type="match status" value="1"/>
</dbReference>
<dbReference type="PANTHER" id="PTHR42648">
    <property type="entry name" value="TRANSPOSASE, PUTATIVE-RELATED"/>
    <property type="match status" value="1"/>
</dbReference>
<evidence type="ECO:0000256" key="1">
    <source>
        <dbReference type="ARBA" id="ARBA00022723"/>
    </source>
</evidence>
<dbReference type="PROSITE" id="PS50994">
    <property type="entry name" value="INTEGRASE"/>
    <property type="match status" value="1"/>
</dbReference>
<dbReference type="OrthoDB" id="985788at2759"/>
<dbReference type="Pfam" id="PF07727">
    <property type="entry name" value="RVT_2"/>
    <property type="match status" value="1"/>
</dbReference>
<dbReference type="GO" id="GO:0016787">
    <property type="term" value="F:hydrolase activity"/>
    <property type="evidence" value="ECO:0007669"/>
    <property type="project" value="UniProtKB-KW"/>
</dbReference>
<dbReference type="EMBL" id="QJKJ01002597">
    <property type="protein sequence ID" value="RDY02144.1"/>
    <property type="molecule type" value="Genomic_DNA"/>
</dbReference>
<reference evidence="4" key="1">
    <citation type="submission" date="2018-05" db="EMBL/GenBank/DDBJ databases">
        <title>Draft genome of Mucuna pruriens seed.</title>
        <authorList>
            <person name="Nnadi N.E."/>
            <person name="Vos R."/>
            <person name="Hasami M.H."/>
            <person name="Devisetty U.K."/>
            <person name="Aguiy J.C."/>
        </authorList>
    </citation>
    <scope>NUCLEOTIDE SEQUENCE [LARGE SCALE GENOMIC DNA]</scope>
    <source>
        <strain evidence="4">JCA_2017</strain>
    </source>
</reference>
<feature type="non-terminal residue" evidence="4">
    <location>
        <position position="1"/>
    </location>
</feature>
<keyword evidence="5" id="KW-1185">Reference proteome</keyword>
<dbReference type="Gene3D" id="3.30.420.10">
    <property type="entry name" value="Ribonuclease H-like superfamily/Ribonuclease H"/>
    <property type="match status" value="1"/>
</dbReference>
<sequence length="724" mass="84116">MEIMFLLLDLTTSNFTPLYLYTMNLQRGGQLELLKSRVTTPIRKNCLIVNGQPQKLEQLLKFDFIINILDIHCLMSVESLKCDICQFLKHHRATFSSSNNKSLEPFDLIHSDVWGPASNSISGAKWFVSFIDDCTRVTWIFLMKQKYKIYQIFVDFFRLVKNQFNKSIKRLQSDNGTEFVNLEFSKFLKDNERKNRHLLEVARALLFQMYVPKVYWGEAVLTGTYLINRLFTRVLNSISPIKHMLSFFSSSLLMLNLLSCVFGCVAFVHSYNPHRRKLDPRAVKCVFIDYPLNKKGFKCYHPSSRRFFVSMDVTFHETQSFFVCPPLQGGVSIPDNSIEDVTDNMPITLRKGKQSCVKYLISQFVCTDHLSVQHQSFIVVIDAIKTPTSVQEALKDENWVQVMKEEMEALEKNSTWEIVNRLKDERVIGCRWIYIVKCKSDGTLERYKERLVAEGYTQTYGINYEETFTPVAKMNTFDVKNVFLDGYLEEEVYMEIPPGFCSHSEKNKVCRLKNALYGLKQFPRAWFGRFSHVMISLGYRQSQGDDKIEKLNLKEKLATQFEMKELRKLKYFLGIEVAYSKQGIFISQRKYELDLLKETGKLECKITRVLIEKNHKIVCEEIPIIEKLVEKLIYLSHTRSDIAYAVSVVVERILQYLKASPGKGLLFKKEGTLSMEIYTDVDYAGSVVDRRSTSRYCMFLGGNLVTWRSKKQNVVARSSAEAEF</sequence>
<dbReference type="AlphaFoldDB" id="A0A371HHG5"/>
<evidence type="ECO:0000256" key="2">
    <source>
        <dbReference type="ARBA" id="ARBA00022801"/>
    </source>
</evidence>
<dbReference type="GO" id="GO:0046872">
    <property type="term" value="F:metal ion binding"/>
    <property type="evidence" value="ECO:0007669"/>
    <property type="project" value="UniProtKB-KW"/>
</dbReference>
<dbReference type="CDD" id="cd09272">
    <property type="entry name" value="RNase_HI_RT_Ty1"/>
    <property type="match status" value="1"/>
</dbReference>
<dbReference type="InterPro" id="IPR013103">
    <property type="entry name" value="RVT_2"/>
</dbReference>
<evidence type="ECO:0000313" key="4">
    <source>
        <dbReference type="EMBL" id="RDY02144.1"/>
    </source>
</evidence>
<dbReference type="Pfam" id="PF25597">
    <property type="entry name" value="SH3_retrovirus"/>
    <property type="match status" value="1"/>
</dbReference>
<evidence type="ECO:0000313" key="5">
    <source>
        <dbReference type="Proteomes" id="UP000257109"/>
    </source>
</evidence>
<name>A0A371HHG5_MUCPR</name>
<feature type="domain" description="Integrase catalytic" evidence="3">
    <location>
        <begin position="101"/>
        <end position="189"/>
    </location>
</feature>
<dbReference type="GO" id="GO:0003676">
    <property type="term" value="F:nucleic acid binding"/>
    <property type="evidence" value="ECO:0007669"/>
    <property type="project" value="InterPro"/>
</dbReference>
<dbReference type="GO" id="GO:0015074">
    <property type="term" value="P:DNA integration"/>
    <property type="evidence" value="ECO:0007669"/>
    <property type="project" value="InterPro"/>
</dbReference>
<proteinExistence type="predicted"/>
<dbReference type="InterPro" id="IPR036397">
    <property type="entry name" value="RNaseH_sf"/>
</dbReference>
<dbReference type="InterPro" id="IPR001584">
    <property type="entry name" value="Integrase_cat-core"/>
</dbReference>
<keyword evidence="2" id="KW-0378">Hydrolase</keyword>
<comment type="caution">
    <text evidence="4">The sequence shown here is derived from an EMBL/GenBank/DDBJ whole genome shotgun (WGS) entry which is preliminary data.</text>
</comment>
<gene>
    <name evidence="4" type="ORF">CR513_14444</name>
</gene>
<protein>
    <recommendedName>
        <fullName evidence="3">Integrase catalytic domain-containing protein</fullName>
    </recommendedName>
</protein>